<dbReference type="AlphaFoldDB" id="A0AAN0T6G6"/>
<gene>
    <name evidence="2" type="ORF">SB48_HM08orf03327</name>
</gene>
<feature type="domain" description="LysM" evidence="1">
    <location>
        <begin position="235"/>
        <end position="278"/>
    </location>
</feature>
<dbReference type="InterPro" id="IPR018392">
    <property type="entry name" value="LysM"/>
</dbReference>
<dbReference type="InterPro" id="IPR002508">
    <property type="entry name" value="MurNAc-LAA_cat"/>
</dbReference>
<dbReference type="CDD" id="cd00118">
    <property type="entry name" value="LysM"/>
    <property type="match status" value="1"/>
</dbReference>
<dbReference type="SMART" id="SM00257">
    <property type="entry name" value="LysM"/>
    <property type="match status" value="1"/>
</dbReference>
<reference evidence="3" key="1">
    <citation type="submission" date="2015-01" db="EMBL/GenBank/DDBJ databases">
        <title>Comparative genome analysis of Bacillus coagulans HM-08, Clostridium butyricum HM-68, Bacillus subtilis HM-66 and Bacillus paralicheniformis BL-09.</title>
        <authorList>
            <person name="Zhang H."/>
        </authorList>
    </citation>
    <scope>NUCLEOTIDE SEQUENCE [LARGE SCALE GENOMIC DNA]</scope>
    <source>
        <strain evidence="3">HM-08</strain>
    </source>
</reference>
<sequence length="279" mass="30408">MAYSIHAGHNFHVTGAHGFIKEEVVDRQIKDATIKYLKAAGQKVYDDTDESGKTQSQNLANIVRKINSHSVSLSVSIHLNAGGGTGIEVHQYNSQTDAVANRILKGICKVTGLRSRGLKKSPGLYVLRNTKPQAILIEVGFVDTKEDADVVSNKTDAIGKAIAEGILNRSIMASKNPSKSKTTAEEIYRVRKSANDAKSQKGAFGDKSNAIACAKKYGYSVYDEKGNKVYSAAPNTYTVKRGDSLWRIAKDHNTTVEKLKKLNHISGDLIHPGKKIKLK</sequence>
<evidence type="ECO:0000313" key="3">
    <source>
        <dbReference type="Proteomes" id="UP000032024"/>
    </source>
</evidence>
<dbReference type="Pfam" id="PF01520">
    <property type="entry name" value="Amidase_3"/>
    <property type="match status" value="1"/>
</dbReference>
<dbReference type="Proteomes" id="UP000032024">
    <property type="component" value="Chromosome"/>
</dbReference>
<proteinExistence type="predicted"/>
<accession>A0AAN0T6G6</accession>
<name>A0AAN0T6G6_HEYCO</name>
<dbReference type="SUPFAM" id="SSF53187">
    <property type="entry name" value="Zn-dependent exopeptidases"/>
    <property type="match status" value="1"/>
</dbReference>
<dbReference type="Pfam" id="PF01476">
    <property type="entry name" value="LysM"/>
    <property type="match status" value="1"/>
</dbReference>
<dbReference type="InterPro" id="IPR050695">
    <property type="entry name" value="N-acetylmuramoyl_amidase_3"/>
</dbReference>
<dbReference type="SMART" id="SM00646">
    <property type="entry name" value="Ami_3"/>
    <property type="match status" value="1"/>
</dbReference>
<organism evidence="2 3">
    <name type="scientific">Heyndrickxia coagulans</name>
    <name type="common">Weizmannia coagulans</name>
    <dbReference type="NCBI Taxonomy" id="1398"/>
    <lineage>
        <taxon>Bacteria</taxon>
        <taxon>Bacillati</taxon>
        <taxon>Bacillota</taxon>
        <taxon>Bacilli</taxon>
        <taxon>Bacillales</taxon>
        <taxon>Bacillaceae</taxon>
        <taxon>Heyndrickxia</taxon>
    </lineage>
</organism>
<dbReference type="CDD" id="cd02696">
    <property type="entry name" value="MurNAc-LAA"/>
    <property type="match status" value="1"/>
</dbReference>
<dbReference type="GO" id="GO:0030288">
    <property type="term" value="C:outer membrane-bounded periplasmic space"/>
    <property type="evidence" value="ECO:0007669"/>
    <property type="project" value="TreeGrafter"/>
</dbReference>
<dbReference type="PANTHER" id="PTHR30404">
    <property type="entry name" value="N-ACETYLMURAMOYL-L-ALANINE AMIDASE"/>
    <property type="match status" value="1"/>
</dbReference>
<dbReference type="Gene3D" id="3.40.630.40">
    <property type="entry name" value="Zn-dependent exopeptidases"/>
    <property type="match status" value="1"/>
</dbReference>
<dbReference type="GO" id="GO:0009253">
    <property type="term" value="P:peptidoglycan catabolic process"/>
    <property type="evidence" value="ECO:0007669"/>
    <property type="project" value="InterPro"/>
</dbReference>
<dbReference type="SUPFAM" id="SSF54106">
    <property type="entry name" value="LysM domain"/>
    <property type="match status" value="1"/>
</dbReference>
<dbReference type="EMBL" id="CP010525">
    <property type="protein sequence ID" value="AJO22899.1"/>
    <property type="molecule type" value="Genomic_DNA"/>
</dbReference>
<dbReference type="GO" id="GO:0008745">
    <property type="term" value="F:N-acetylmuramoyl-L-alanine amidase activity"/>
    <property type="evidence" value="ECO:0007669"/>
    <property type="project" value="InterPro"/>
</dbReference>
<evidence type="ECO:0000259" key="1">
    <source>
        <dbReference type="PROSITE" id="PS51782"/>
    </source>
</evidence>
<dbReference type="PANTHER" id="PTHR30404:SF8">
    <property type="entry name" value="AUTOLYSIN PH-RELATED"/>
    <property type="match status" value="1"/>
</dbReference>
<dbReference type="RefSeq" id="WP_052042174.1">
    <property type="nucleotide sequence ID" value="NZ_CP010525.1"/>
</dbReference>
<dbReference type="InterPro" id="IPR036779">
    <property type="entry name" value="LysM_dom_sf"/>
</dbReference>
<evidence type="ECO:0000313" key="2">
    <source>
        <dbReference type="EMBL" id="AJO22899.1"/>
    </source>
</evidence>
<dbReference type="PROSITE" id="PS51782">
    <property type="entry name" value="LYSM"/>
    <property type="match status" value="1"/>
</dbReference>
<keyword evidence="3" id="KW-1185">Reference proteome</keyword>
<protein>
    <submittedName>
        <fullName evidence="2">N-acetylmuramoyl-L-alanine amidase</fullName>
    </submittedName>
</protein>
<dbReference type="Gene3D" id="3.10.350.10">
    <property type="entry name" value="LysM domain"/>
    <property type="match status" value="1"/>
</dbReference>